<dbReference type="InterPro" id="IPR039422">
    <property type="entry name" value="MarR/SlyA-like"/>
</dbReference>
<protein>
    <submittedName>
        <fullName evidence="2">DNA-binding transcriptional regulator, MarR family</fullName>
    </submittedName>
</protein>
<dbReference type="InterPro" id="IPR036388">
    <property type="entry name" value="WH-like_DNA-bd_sf"/>
</dbReference>
<dbReference type="GO" id="GO:0003677">
    <property type="term" value="F:DNA binding"/>
    <property type="evidence" value="ECO:0007669"/>
    <property type="project" value="UniProtKB-KW"/>
</dbReference>
<dbReference type="PANTHER" id="PTHR33164:SF95">
    <property type="entry name" value="TRANSCRIPTIONAL REGULATOR"/>
    <property type="match status" value="1"/>
</dbReference>
<dbReference type="EMBL" id="FMUT01000004">
    <property type="protein sequence ID" value="SCY50037.1"/>
    <property type="molecule type" value="Genomic_DNA"/>
</dbReference>
<gene>
    <name evidence="2" type="ORF">SAMN02927935_01639</name>
</gene>
<accession>A0A1G5GFB0</accession>
<sequence length="156" mass="17601">MDSEKKGAQSGRRGMGLPNGALYRMTEVVRHREKRLSALLALQGLSLHEWRALRILYSFPGDVAMSEVIAHSQTDRTALGRTITQLVNRGWVARFPDPEDKRAVYLRVMPASRPIFDQARQWVADYDAQLMACLDDAGLSALDDALQRMMQFIEPA</sequence>
<dbReference type="RefSeq" id="WP_033632649.1">
    <property type="nucleotide sequence ID" value="NZ_CBCSIN010000002.1"/>
</dbReference>
<name>A0A1G5GFB0_9GAMM</name>
<keyword evidence="2" id="KW-0238">DNA-binding</keyword>
<dbReference type="Proteomes" id="UP000183031">
    <property type="component" value="Unassembled WGS sequence"/>
</dbReference>
<organism evidence="2 3">
    <name type="scientific">Serratia nematodiphila</name>
    <dbReference type="NCBI Taxonomy" id="458197"/>
    <lineage>
        <taxon>Bacteria</taxon>
        <taxon>Pseudomonadati</taxon>
        <taxon>Pseudomonadota</taxon>
        <taxon>Gammaproteobacteria</taxon>
        <taxon>Enterobacterales</taxon>
        <taxon>Yersiniaceae</taxon>
        <taxon>Serratia</taxon>
    </lineage>
</organism>
<dbReference type="Pfam" id="PF12802">
    <property type="entry name" value="MarR_2"/>
    <property type="match status" value="1"/>
</dbReference>
<dbReference type="InterPro" id="IPR036390">
    <property type="entry name" value="WH_DNA-bd_sf"/>
</dbReference>
<keyword evidence="3" id="KW-1185">Reference proteome</keyword>
<evidence type="ECO:0000313" key="2">
    <source>
        <dbReference type="EMBL" id="SCY50037.1"/>
    </source>
</evidence>
<comment type="caution">
    <text evidence="2">The sequence shown here is derived from an EMBL/GenBank/DDBJ whole genome shotgun (WGS) entry which is preliminary data.</text>
</comment>
<dbReference type="InterPro" id="IPR000835">
    <property type="entry name" value="HTH_MarR-typ"/>
</dbReference>
<reference evidence="2 3" key="1">
    <citation type="submission" date="2016-10" db="EMBL/GenBank/DDBJ databases">
        <authorList>
            <person name="Varghese N."/>
            <person name="Submissions S."/>
        </authorList>
    </citation>
    <scope>NUCLEOTIDE SEQUENCE [LARGE SCALE GENOMIC DNA]</scope>
    <source>
        <strain evidence="2 3">CGMCC 1.6853</strain>
    </source>
</reference>
<dbReference type="Gene3D" id="1.10.10.10">
    <property type="entry name" value="Winged helix-like DNA-binding domain superfamily/Winged helix DNA-binding domain"/>
    <property type="match status" value="1"/>
</dbReference>
<dbReference type="SUPFAM" id="SSF46785">
    <property type="entry name" value="Winged helix' DNA-binding domain"/>
    <property type="match status" value="1"/>
</dbReference>
<dbReference type="SMART" id="SM00347">
    <property type="entry name" value="HTH_MARR"/>
    <property type="match status" value="1"/>
</dbReference>
<proteinExistence type="predicted"/>
<evidence type="ECO:0000313" key="3">
    <source>
        <dbReference type="Proteomes" id="UP000183031"/>
    </source>
</evidence>
<evidence type="ECO:0000259" key="1">
    <source>
        <dbReference type="PROSITE" id="PS50995"/>
    </source>
</evidence>
<dbReference type="PROSITE" id="PS50995">
    <property type="entry name" value="HTH_MARR_2"/>
    <property type="match status" value="1"/>
</dbReference>
<dbReference type="PANTHER" id="PTHR33164">
    <property type="entry name" value="TRANSCRIPTIONAL REGULATOR, MARR FAMILY"/>
    <property type="match status" value="1"/>
</dbReference>
<feature type="domain" description="HTH marR-type" evidence="1">
    <location>
        <begin position="18"/>
        <end position="151"/>
    </location>
</feature>